<evidence type="ECO:0000256" key="4">
    <source>
        <dbReference type="ARBA" id="ARBA00022840"/>
    </source>
</evidence>
<reference evidence="9 10" key="1">
    <citation type="journal article" date="2024" name="Nat. Commun.">
        <title>Phylogenomics reveals the evolutionary origins of lichenization in chlorophyte algae.</title>
        <authorList>
            <person name="Puginier C."/>
            <person name="Libourel C."/>
            <person name="Otte J."/>
            <person name="Skaloud P."/>
            <person name="Haon M."/>
            <person name="Grisel S."/>
            <person name="Petersen M."/>
            <person name="Berrin J.G."/>
            <person name="Delaux P.M."/>
            <person name="Dal Grande F."/>
            <person name="Keller J."/>
        </authorList>
    </citation>
    <scope>NUCLEOTIDE SEQUENCE [LARGE SCALE GENOMIC DNA]</scope>
    <source>
        <strain evidence="9 10">SAG 216-7</strain>
    </source>
</reference>
<evidence type="ECO:0000313" key="10">
    <source>
        <dbReference type="Proteomes" id="UP001491310"/>
    </source>
</evidence>
<dbReference type="Proteomes" id="UP001491310">
    <property type="component" value="Unassembled WGS sequence"/>
</dbReference>
<dbReference type="InterPro" id="IPR003959">
    <property type="entry name" value="ATPase_AAA_core"/>
</dbReference>
<keyword evidence="7" id="KW-0812">Transmembrane</keyword>
<keyword evidence="2 6" id="KW-0547">Nucleotide-binding</keyword>
<dbReference type="EMBL" id="JALJOT010000018">
    <property type="protein sequence ID" value="KAK9901212.1"/>
    <property type="molecule type" value="Genomic_DNA"/>
</dbReference>
<keyword evidence="5" id="KW-0496">Mitochondrion</keyword>
<feature type="transmembrane region" description="Helical" evidence="7">
    <location>
        <begin position="34"/>
        <end position="52"/>
    </location>
</feature>
<name>A0ABR2YAQ9_9CHLO</name>
<organism evidence="9 10">
    <name type="scientific">Coccomyxa subellipsoidea</name>
    <dbReference type="NCBI Taxonomy" id="248742"/>
    <lineage>
        <taxon>Eukaryota</taxon>
        <taxon>Viridiplantae</taxon>
        <taxon>Chlorophyta</taxon>
        <taxon>core chlorophytes</taxon>
        <taxon>Trebouxiophyceae</taxon>
        <taxon>Trebouxiophyceae incertae sedis</taxon>
        <taxon>Coccomyxaceae</taxon>
        <taxon>Coccomyxa</taxon>
    </lineage>
</organism>
<dbReference type="InterPro" id="IPR003593">
    <property type="entry name" value="AAA+_ATPase"/>
</dbReference>
<gene>
    <name evidence="9" type="ORF">WJX75_000524</name>
</gene>
<dbReference type="InterPro" id="IPR041569">
    <property type="entry name" value="AAA_lid_3"/>
</dbReference>
<dbReference type="Gene3D" id="3.40.50.300">
    <property type="entry name" value="P-loop containing nucleotide triphosphate hydrolases"/>
    <property type="match status" value="1"/>
</dbReference>
<dbReference type="PANTHER" id="PTHR45644:SF3">
    <property type="entry name" value="FI08533P-RELATED"/>
    <property type="match status" value="1"/>
</dbReference>
<feature type="domain" description="AAA+ ATPase" evidence="8">
    <location>
        <begin position="137"/>
        <end position="275"/>
    </location>
</feature>
<dbReference type="Pfam" id="PF00004">
    <property type="entry name" value="AAA"/>
    <property type="match status" value="1"/>
</dbReference>
<comment type="subcellular location">
    <subcellularLocation>
        <location evidence="1">Mitochondrion outer membrane</location>
        <topology evidence="1">Single-pass membrane protein</topology>
    </subcellularLocation>
</comment>
<comment type="similarity">
    <text evidence="6">Belongs to the AAA ATPase family.</text>
</comment>
<evidence type="ECO:0000256" key="7">
    <source>
        <dbReference type="SAM" id="Phobius"/>
    </source>
</evidence>
<dbReference type="SUPFAM" id="SSF52540">
    <property type="entry name" value="P-loop containing nucleoside triphosphate hydrolases"/>
    <property type="match status" value="1"/>
</dbReference>
<evidence type="ECO:0000256" key="6">
    <source>
        <dbReference type="RuleBase" id="RU003651"/>
    </source>
</evidence>
<evidence type="ECO:0000256" key="3">
    <source>
        <dbReference type="ARBA" id="ARBA00022787"/>
    </source>
</evidence>
<keyword evidence="7" id="KW-0472">Membrane</keyword>
<evidence type="ECO:0000256" key="5">
    <source>
        <dbReference type="ARBA" id="ARBA00023128"/>
    </source>
</evidence>
<dbReference type="PANTHER" id="PTHR45644">
    <property type="entry name" value="AAA ATPASE, PUTATIVE (AFU_ORTHOLOGUE AFUA_2G12920)-RELATED-RELATED"/>
    <property type="match status" value="1"/>
</dbReference>
<dbReference type="PROSITE" id="PS00674">
    <property type="entry name" value="AAA"/>
    <property type="match status" value="1"/>
</dbReference>
<sequence length="430" mass="48186">MSLTLALYRYFTVYYKKMSQRRAAGGGKQVAVELFYLGVSLVGSAFLMRWVLSHLDPEKSNKDQAKRRRQLVQRRLGIKLETTPYEDIVASEVVNPYEIDVTLTQIGGCERIKQDLKNRVILPLQKPHFYGGRLLKQVKGVLLYGPPGTGKTMLAKALAKESGANFICLRPSMLQSKWYGETQKLVQATFTLAYKLQPCIIFVDEVDALLGTRKMHEHEATTALKTEFMQLWDGMCTRKDANVCVLAATNRPFDLDEAILRRFGAQFEVGMPDEHARKQILNIILWQHDREMPNYVDSSLLQDATLTRLAARTDHFSGSDLYELCAAAASIPANELSKAELEAEERADPIGIIVEVPQPRKLRFTDFERALETYRPSSVHANEYRQQQAHAGQVEPGQFLQALTAMANLLGASGTYEPNGSGNNGRNSGA</sequence>
<keyword evidence="4 6" id="KW-0067">ATP-binding</keyword>
<evidence type="ECO:0000256" key="1">
    <source>
        <dbReference type="ARBA" id="ARBA00004572"/>
    </source>
</evidence>
<dbReference type="InterPro" id="IPR051701">
    <property type="entry name" value="Mito_OM_Translocase_MSP1"/>
</dbReference>
<dbReference type="InterPro" id="IPR027417">
    <property type="entry name" value="P-loop_NTPase"/>
</dbReference>
<comment type="caution">
    <text evidence="9">The sequence shown here is derived from an EMBL/GenBank/DDBJ whole genome shotgun (WGS) entry which is preliminary data.</text>
</comment>
<evidence type="ECO:0000259" key="8">
    <source>
        <dbReference type="SMART" id="SM00382"/>
    </source>
</evidence>
<dbReference type="Gene3D" id="1.10.8.60">
    <property type="match status" value="1"/>
</dbReference>
<dbReference type="Pfam" id="PF17862">
    <property type="entry name" value="AAA_lid_3"/>
    <property type="match status" value="1"/>
</dbReference>
<dbReference type="SMART" id="SM00382">
    <property type="entry name" value="AAA"/>
    <property type="match status" value="1"/>
</dbReference>
<accession>A0ABR2YAQ9</accession>
<evidence type="ECO:0000256" key="2">
    <source>
        <dbReference type="ARBA" id="ARBA00022741"/>
    </source>
</evidence>
<keyword evidence="7" id="KW-1133">Transmembrane helix</keyword>
<keyword evidence="10" id="KW-1185">Reference proteome</keyword>
<evidence type="ECO:0000313" key="9">
    <source>
        <dbReference type="EMBL" id="KAK9901212.1"/>
    </source>
</evidence>
<dbReference type="InterPro" id="IPR003960">
    <property type="entry name" value="ATPase_AAA_CS"/>
</dbReference>
<protein>
    <recommendedName>
        <fullName evidence="8">AAA+ ATPase domain-containing protein</fullName>
    </recommendedName>
</protein>
<keyword evidence="3" id="KW-1000">Mitochondrion outer membrane</keyword>
<proteinExistence type="inferred from homology"/>